<dbReference type="GO" id="GO:0070401">
    <property type="term" value="F:NADP+ binding"/>
    <property type="evidence" value="ECO:0007669"/>
    <property type="project" value="InterPro"/>
</dbReference>
<name>A0A644X5L3_9ZZZZ</name>
<evidence type="ECO:0000313" key="6">
    <source>
        <dbReference type="EMBL" id="MPM09593.1"/>
    </source>
</evidence>
<sequence length="347" mass="38486">MIEVTIVGGSGYTGGELIRLLQKHPKIEIKDITSRKYDKTPVNKVHPHIQGSDLVFKDIIAEKIDSDVIFTATPHGASMNIVPDLLETGAKVIDLSGDYRFRDISVYEKWYGIEHSGKIDAVYGLPEIYREDIKKAKIVANPGCFPTGAILANLPLSKNKLVKNIIIDSKTGVSGGGITPNQVFHYPNCADNVIPYKIISHRHSPEIQQELGEYSNVKVSFTPHLVPVIRGIITTSHSFLKDLSNNIINTKEDIENIREDIITLYKNQYKNEKFVKILDDDIPNLSSVRGSNFVHIGGFEIDENGRLVVISAIDNLVKGASGQAIQNMNLMCGFDEEIGIDSYGMRP</sequence>
<dbReference type="InterPro" id="IPR036291">
    <property type="entry name" value="NAD(P)-bd_dom_sf"/>
</dbReference>
<dbReference type="AlphaFoldDB" id="A0A644X5L3"/>
<keyword evidence="2" id="KW-0028">Amino-acid biosynthesis</keyword>
<dbReference type="Pfam" id="PF01118">
    <property type="entry name" value="Semialdhyde_dh"/>
    <property type="match status" value="1"/>
</dbReference>
<dbReference type="PANTHER" id="PTHR32338:SF10">
    <property type="entry name" value="N-ACETYL-GAMMA-GLUTAMYL-PHOSPHATE REDUCTASE, CHLOROPLASTIC-RELATED"/>
    <property type="match status" value="1"/>
</dbReference>
<gene>
    <name evidence="6" type="primary">argC_16</name>
    <name evidence="6" type="ORF">SDC9_55914</name>
</gene>
<dbReference type="InterPro" id="IPR058924">
    <property type="entry name" value="AGPR_dimerisation_dom"/>
</dbReference>
<keyword evidence="3" id="KW-0521">NADP</keyword>
<dbReference type="GO" id="GO:0006526">
    <property type="term" value="P:L-arginine biosynthetic process"/>
    <property type="evidence" value="ECO:0007669"/>
    <property type="project" value="UniProtKB-KW"/>
</dbReference>
<dbReference type="PANTHER" id="PTHR32338">
    <property type="entry name" value="N-ACETYL-GAMMA-GLUTAMYL-PHOSPHATE REDUCTASE, CHLOROPLASTIC-RELATED-RELATED"/>
    <property type="match status" value="1"/>
</dbReference>
<keyword evidence="4 6" id="KW-0560">Oxidoreductase</keyword>
<accession>A0A644X5L3</accession>
<feature type="domain" description="Semialdehyde dehydrogenase NAD-binding" evidence="5">
    <location>
        <begin position="3"/>
        <end position="136"/>
    </location>
</feature>
<dbReference type="Gene3D" id="3.40.50.720">
    <property type="entry name" value="NAD(P)-binding Rossmann-like Domain"/>
    <property type="match status" value="1"/>
</dbReference>
<dbReference type="HAMAP" id="MF_00150">
    <property type="entry name" value="ArgC_type1"/>
    <property type="match status" value="1"/>
</dbReference>
<protein>
    <submittedName>
        <fullName evidence="6">N-acetyl-gamma-glutamyl-phosphate reductase</fullName>
        <ecNumber evidence="6">1.2.1.38</ecNumber>
    </submittedName>
</protein>
<dbReference type="SUPFAM" id="SSF51735">
    <property type="entry name" value="NAD(P)-binding Rossmann-fold domains"/>
    <property type="match status" value="1"/>
</dbReference>
<dbReference type="InterPro" id="IPR000534">
    <property type="entry name" value="Semialdehyde_DH_NAD-bd"/>
</dbReference>
<dbReference type="GO" id="GO:0003942">
    <property type="term" value="F:N-acetyl-gamma-glutamyl-phosphate reductase activity"/>
    <property type="evidence" value="ECO:0007669"/>
    <property type="project" value="UniProtKB-EC"/>
</dbReference>
<reference evidence="6" key="1">
    <citation type="submission" date="2019-08" db="EMBL/GenBank/DDBJ databases">
        <authorList>
            <person name="Kucharzyk K."/>
            <person name="Murdoch R.W."/>
            <person name="Higgins S."/>
            <person name="Loffler F."/>
        </authorList>
    </citation>
    <scope>NUCLEOTIDE SEQUENCE</scope>
</reference>
<dbReference type="EMBL" id="VSSQ01001588">
    <property type="protein sequence ID" value="MPM09593.1"/>
    <property type="molecule type" value="Genomic_DNA"/>
</dbReference>
<dbReference type="EC" id="1.2.1.38" evidence="6"/>
<dbReference type="Gene3D" id="3.30.360.10">
    <property type="entry name" value="Dihydrodipicolinate Reductase, domain 2"/>
    <property type="match status" value="1"/>
</dbReference>
<proteinExistence type="inferred from homology"/>
<evidence type="ECO:0000256" key="4">
    <source>
        <dbReference type="ARBA" id="ARBA00023002"/>
    </source>
</evidence>
<keyword evidence="1" id="KW-0055">Arginine biosynthesis</keyword>
<dbReference type="NCBIfam" id="TIGR01850">
    <property type="entry name" value="argC"/>
    <property type="match status" value="1"/>
</dbReference>
<dbReference type="CDD" id="cd17895">
    <property type="entry name" value="AGPR_1_N"/>
    <property type="match status" value="1"/>
</dbReference>
<dbReference type="SMART" id="SM00859">
    <property type="entry name" value="Semialdhyde_dh"/>
    <property type="match status" value="1"/>
</dbReference>
<evidence type="ECO:0000256" key="2">
    <source>
        <dbReference type="ARBA" id="ARBA00022605"/>
    </source>
</evidence>
<dbReference type="SUPFAM" id="SSF55347">
    <property type="entry name" value="Glyceraldehyde-3-phosphate dehydrogenase-like, C-terminal domain"/>
    <property type="match status" value="1"/>
</dbReference>
<comment type="caution">
    <text evidence="6">The sequence shown here is derived from an EMBL/GenBank/DDBJ whole genome shotgun (WGS) entry which is preliminary data.</text>
</comment>
<dbReference type="GO" id="GO:0051287">
    <property type="term" value="F:NAD binding"/>
    <property type="evidence" value="ECO:0007669"/>
    <property type="project" value="InterPro"/>
</dbReference>
<evidence type="ECO:0000259" key="5">
    <source>
        <dbReference type="SMART" id="SM00859"/>
    </source>
</evidence>
<evidence type="ECO:0000256" key="1">
    <source>
        <dbReference type="ARBA" id="ARBA00022571"/>
    </source>
</evidence>
<dbReference type="CDD" id="cd23934">
    <property type="entry name" value="AGPR_1_C"/>
    <property type="match status" value="1"/>
</dbReference>
<evidence type="ECO:0000256" key="3">
    <source>
        <dbReference type="ARBA" id="ARBA00022857"/>
    </source>
</evidence>
<organism evidence="6">
    <name type="scientific">bioreactor metagenome</name>
    <dbReference type="NCBI Taxonomy" id="1076179"/>
    <lineage>
        <taxon>unclassified sequences</taxon>
        <taxon>metagenomes</taxon>
        <taxon>ecological metagenomes</taxon>
    </lineage>
</organism>
<dbReference type="InterPro" id="IPR050085">
    <property type="entry name" value="AGPR"/>
</dbReference>
<dbReference type="InterPro" id="IPR000706">
    <property type="entry name" value="AGPR_type-1"/>
</dbReference>
<dbReference type="Pfam" id="PF22698">
    <property type="entry name" value="Semialdhyde_dhC_1"/>
    <property type="match status" value="1"/>
</dbReference>